<evidence type="ECO:0000313" key="2">
    <source>
        <dbReference type="Proteomes" id="UP000053989"/>
    </source>
</evidence>
<name>A0A0C3DL66_9AGAM</name>
<evidence type="ECO:0000313" key="1">
    <source>
        <dbReference type="EMBL" id="KIM61430.1"/>
    </source>
</evidence>
<feature type="non-terminal residue" evidence="1">
    <location>
        <position position="76"/>
    </location>
</feature>
<dbReference type="OrthoDB" id="3157337at2759"/>
<keyword evidence="2" id="KW-1185">Reference proteome</keyword>
<feature type="non-terminal residue" evidence="1">
    <location>
        <position position="1"/>
    </location>
</feature>
<dbReference type="HOGENOM" id="CLU_194185_0_0_1"/>
<dbReference type="Proteomes" id="UP000053989">
    <property type="component" value="Unassembled WGS sequence"/>
</dbReference>
<proteinExistence type="predicted"/>
<reference evidence="1 2" key="1">
    <citation type="submission" date="2014-04" db="EMBL/GenBank/DDBJ databases">
        <authorList>
            <consortium name="DOE Joint Genome Institute"/>
            <person name="Kuo A."/>
            <person name="Kohler A."/>
            <person name="Nagy L.G."/>
            <person name="Floudas D."/>
            <person name="Copeland A."/>
            <person name="Barry K.W."/>
            <person name="Cichocki N."/>
            <person name="Veneault-Fourrey C."/>
            <person name="LaButti K."/>
            <person name="Lindquist E.A."/>
            <person name="Lipzen A."/>
            <person name="Lundell T."/>
            <person name="Morin E."/>
            <person name="Murat C."/>
            <person name="Sun H."/>
            <person name="Tunlid A."/>
            <person name="Henrissat B."/>
            <person name="Grigoriev I.V."/>
            <person name="Hibbett D.S."/>
            <person name="Martin F."/>
            <person name="Nordberg H.P."/>
            <person name="Cantor M.N."/>
            <person name="Hua S.X."/>
        </authorList>
    </citation>
    <scope>NUCLEOTIDE SEQUENCE [LARGE SCALE GENOMIC DNA]</scope>
    <source>
        <strain evidence="1 2">Foug A</strain>
    </source>
</reference>
<dbReference type="EMBL" id="KN822052">
    <property type="protein sequence ID" value="KIM61430.1"/>
    <property type="molecule type" value="Genomic_DNA"/>
</dbReference>
<gene>
    <name evidence="1" type="ORF">SCLCIDRAFT_77134</name>
</gene>
<evidence type="ECO:0008006" key="3">
    <source>
        <dbReference type="Google" id="ProtNLM"/>
    </source>
</evidence>
<organism evidence="1 2">
    <name type="scientific">Scleroderma citrinum Foug A</name>
    <dbReference type="NCBI Taxonomy" id="1036808"/>
    <lineage>
        <taxon>Eukaryota</taxon>
        <taxon>Fungi</taxon>
        <taxon>Dikarya</taxon>
        <taxon>Basidiomycota</taxon>
        <taxon>Agaricomycotina</taxon>
        <taxon>Agaricomycetes</taxon>
        <taxon>Agaricomycetidae</taxon>
        <taxon>Boletales</taxon>
        <taxon>Sclerodermatineae</taxon>
        <taxon>Sclerodermataceae</taxon>
        <taxon>Scleroderma</taxon>
    </lineage>
</organism>
<dbReference type="AlphaFoldDB" id="A0A0C3DL66"/>
<protein>
    <recommendedName>
        <fullName evidence="3">BTB domain-containing protein</fullName>
    </recommendedName>
</protein>
<accession>A0A0C3DL66</accession>
<dbReference type="STRING" id="1036808.A0A0C3DL66"/>
<reference evidence="2" key="2">
    <citation type="submission" date="2015-01" db="EMBL/GenBank/DDBJ databases">
        <title>Evolutionary Origins and Diversification of the Mycorrhizal Mutualists.</title>
        <authorList>
            <consortium name="DOE Joint Genome Institute"/>
            <consortium name="Mycorrhizal Genomics Consortium"/>
            <person name="Kohler A."/>
            <person name="Kuo A."/>
            <person name="Nagy L.G."/>
            <person name="Floudas D."/>
            <person name="Copeland A."/>
            <person name="Barry K.W."/>
            <person name="Cichocki N."/>
            <person name="Veneault-Fourrey C."/>
            <person name="LaButti K."/>
            <person name="Lindquist E.A."/>
            <person name="Lipzen A."/>
            <person name="Lundell T."/>
            <person name="Morin E."/>
            <person name="Murat C."/>
            <person name="Riley R."/>
            <person name="Ohm R."/>
            <person name="Sun H."/>
            <person name="Tunlid A."/>
            <person name="Henrissat B."/>
            <person name="Grigoriev I.V."/>
            <person name="Hibbett D.S."/>
            <person name="Martin F."/>
        </authorList>
    </citation>
    <scope>NUCLEOTIDE SEQUENCE [LARGE SCALE GENOMIC DNA]</scope>
    <source>
        <strain evidence="2">Foug A</strain>
    </source>
</reference>
<dbReference type="InParanoid" id="A0A0C3DL66"/>
<sequence>RHPKYYFENGSYIFLVKNTLYKLQHTILTTESAVFAQLFDIGSFGPPKTEGKTDKNPILLQGCTVQSYDLLVEFKY</sequence>